<dbReference type="Gene3D" id="3.30.700.10">
    <property type="entry name" value="Glycoprotein, Type 4 Pilin"/>
    <property type="match status" value="1"/>
</dbReference>
<keyword evidence="2" id="KW-0488">Methylation</keyword>
<evidence type="ECO:0000256" key="3">
    <source>
        <dbReference type="ARBA" id="ARBA00022692"/>
    </source>
</evidence>
<evidence type="ECO:0000256" key="5">
    <source>
        <dbReference type="ARBA" id="ARBA00023136"/>
    </source>
</evidence>
<protein>
    <submittedName>
        <fullName evidence="7">Prepilin-type N-terminal cleavage/methylation domain-containing protein</fullName>
    </submittedName>
</protein>
<comment type="caution">
    <text evidence="7">The sequence shown here is derived from an EMBL/GenBank/DDBJ whole genome shotgun (WGS) entry which is preliminary data.</text>
</comment>
<dbReference type="PROSITE" id="PS00409">
    <property type="entry name" value="PROKAR_NTER_METHYL"/>
    <property type="match status" value="1"/>
</dbReference>
<dbReference type="EMBL" id="DTDV01000019">
    <property type="protein sequence ID" value="HGK24235.1"/>
    <property type="molecule type" value="Genomic_DNA"/>
</dbReference>
<evidence type="ECO:0000256" key="1">
    <source>
        <dbReference type="ARBA" id="ARBA00004167"/>
    </source>
</evidence>
<evidence type="ECO:0000256" key="4">
    <source>
        <dbReference type="ARBA" id="ARBA00022989"/>
    </source>
</evidence>
<dbReference type="PANTHER" id="PTHR30093">
    <property type="entry name" value="GENERAL SECRETION PATHWAY PROTEIN G"/>
    <property type="match status" value="1"/>
</dbReference>
<name>A0A7C3KPP5_DICTH</name>
<gene>
    <name evidence="7" type="ORF">ENU78_07395</name>
</gene>
<comment type="subcellular location">
    <subcellularLocation>
        <location evidence="1">Membrane</location>
        <topology evidence="1">Single-pass membrane protein</topology>
    </subcellularLocation>
</comment>
<evidence type="ECO:0000256" key="2">
    <source>
        <dbReference type="ARBA" id="ARBA00022481"/>
    </source>
</evidence>
<feature type="transmembrane region" description="Helical" evidence="6">
    <location>
        <begin position="12"/>
        <end position="32"/>
    </location>
</feature>
<keyword evidence="5 6" id="KW-0472">Membrane</keyword>
<dbReference type="GO" id="GO:0016020">
    <property type="term" value="C:membrane"/>
    <property type="evidence" value="ECO:0007669"/>
    <property type="project" value="UniProtKB-SubCell"/>
</dbReference>
<dbReference type="InterPro" id="IPR000983">
    <property type="entry name" value="Bac_GSPG_pilin"/>
</dbReference>
<evidence type="ECO:0000256" key="6">
    <source>
        <dbReference type="SAM" id="Phobius"/>
    </source>
</evidence>
<dbReference type="Pfam" id="PF07963">
    <property type="entry name" value="N_methyl"/>
    <property type="match status" value="1"/>
</dbReference>
<dbReference type="PRINTS" id="PR00813">
    <property type="entry name" value="BCTERIALGSPG"/>
</dbReference>
<dbReference type="AlphaFoldDB" id="A0A7C3KPP5"/>
<organism evidence="7">
    <name type="scientific">Dictyoglomus thermophilum</name>
    <dbReference type="NCBI Taxonomy" id="14"/>
    <lineage>
        <taxon>Bacteria</taxon>
        <taxon>Pseudomonadati</taxon>
        <taxon>Dictyoglomota</taxon>
        <taxon>Dictyoglomia</taxon>
        <taxon>Dictyoglomales</taxon>
        <taxon>Dictyoglomaceae</taxon>
        <taxon>Dictyoglomus</taxon>
    </lineage>
</organism>
<dbReference type="NCBIfam" id="TIGR02532">
    <property type="entry name" value="IV_pilin_GFxxxE"/>
    <property type="match status" value="1"/>
</dbReference>
<dbReference type="GO" id="GO:0015628">
    <property type="term" value="P:protein secretion by the type II secretion system"/>
    <property type="evidence" value="ECO:0007669"/>
    <property type="project" value="InterPro"/>
</dbReference>
<dbReference type="InterPro" id="IPR012902">
    <property type="entry name" value="N_methyl_site"/>
</dbReference>
<proteinExistence type="predicted"/>
<dbReference type="PANTHER" id="PTHR30093:SF44">
    <property type="entry name" value="TYPE II SECRETION SYSTEM CORE PROTEIN G"/>
    <property type="match status" value="1"/>
</dbReference>
<keyword evidence="4 6" id="KW-1133">Transmembrane helix</keyword>
<reference evidence="7" key="1">
    <citation type="journal article" date="2020" name="mSystems">
        <title>Genome- and Community-Level Interaction Insights into Carbon Utilization and Element Cycling Functions of Hydrothermarchaeota in Hydrothermal Sediment.</title>
        <authorList>
            <person name="Zhou Z."/>
            <person name="Liu Y."/>
            <person name="Xu W."/>
            <person name="Pan J."/>
            <person name="Luo Z.H."/>
            <person name="Li M."/>
        </authorList>
    </citation>
    <scope>NUCLEOTIDE SEQUENCE [LARGE SCALE GENOMIC DNA]</scope>
    <source>
        <strain evidence="7">SpSt-70</strain>
    </source>
</reference>
<evidence type="ECO:0000313" key="7">
    <source>
        <dbReference type="EMBL" id="HGK24235.1"/>
    </source>
</evidence>
<accession>A0A7C3KPP5</accession>
<keyword evidence="3 6" id="KW-0812">Transmembrane</keyword>
<sequence length="140" mass="16090">MGSRGFTLVELLVVIVIISILALVGIAGYSIYVERARESSARSALKAIQVALEMYSTDNKGKYPIANNLSELKSQILNYLPGREYPDNPYNNMPYSDENNDHYKISYTYDPLENRYTLTVMDRYNIKRLYFLSNSISFLH</sequence>
<dbReference type="InterPro" id="IPR045584">
    <property type="entry name" value="Pilin-like"/>
</dbReference>
<dbReference type="SUPFAM" id="SSF54523">
    <property type="entry name" value="Pili subunits"/>
    <property type="match status" value="1"/>
</dbReference>
<dbReference type="GO" id="GO:0015627">
    <property type="term" value="C:type II protein secretion system complex"/>
    <property type="evidence" value="ECO:0007669"/>
    <property type="project" value="InterPro"/>
</dbReference>